<dbReference type="HOGENOM" id="CLU_2412328_0_0_11"/>
<accession>K0YU49</accession>
<evidence type="ECO:0000313" key="3">
    <source>
        <dbReference type="Proteomes" id="UP000006078"/>
    </source>
</evidence>
<proteinExistence type="predicted"/>
<organism evidence="2 3">
    <name type="scientific">Corynebacterium otitidis ATCC 51513</name>
    <dbReference type="NCBI Taxonomy" id="883169"/>
    <lineage>
        <taxon>Bacteria</taxon>
        <taxon>Bacillati</taxon>
        <taxon>Actinomycetota</taxon>
        <taxon>Actinomycetes</taxon>
        <taxon>Mycobacteriales</taxon>
        <taxon>Corynebacteriaceae</taxon>
        <taxon>Corynebacterium</taxon>
    </lineage>
</organism>
<name>K0YU49_9CORY</name>
<keyword evidence="1" id="KW-0812">Transmembrane</keyword>
<keyword evidence="1" id="KW-1133">Transmembrane helix</keyword>
<protein>
    <submittedName>
        <fullName evidence="2">Uncharacterized protein</fullName>
    </submittedName>
</protein>
<reference evidence="2 3" key="1">
    <citation type="submission" date="2012-08" db="EMBL/GenBank/DDBJ databases">
        <title>The Genome Sequence of Turicella otitidis ATCC 51513.</title>
        <authorList>
            <consortium name="The Broad Institute Genome Sequencing Platform"/>
            <person name="Earl A."/>
            <person name="Ward D."/>
            <person name="Feldgarden M."/>
            <person name="Gevers D."/>
            <person name="Huys G."/>
            <person name="Walker B."/>
            <person name="Young S.K."/>
            <person name="Zeng Q."/>
            <person name="Gargeya S."/>
            <person name="Fitzgerald M."/>
            <person name="Haas B."/>
            <person name="Abouelleil A."/>
            <person name="Alvarado L."/>
            <person name="Arachchi H.M."/>
            <person name="Berlin A.M."/>
            <person name="Chapman S.B."/>
            <person name="Goldberg J."/>
            <person name="Griggs A."/>
            <person name="Gujja S."/>
            <person name="Hansen M."/>
            <person name="Howarth C."/>
            <person name="Imamovic A."/>
            <person name="Larimer J."/>
            <person name="McCowen C."/>
            <person name="Montmayeur A."/>
            <person name="Murphy C."/>
            <person name="Neiman D."/>
            <person name="Pearson M."/>
            <person name="Priest M."/>
            <person name="Roberts A."/>
            <person name="Saif S."/>
            <person name="Shea T."/>
            <person name="Sisk P."/>
            <person name="Sykes S."/>
            <person name="Wortman J."/>
            <person name="Nusbaum C."/>
            <person name="Birren B."/>
        </authorList>
    </citation>
    <scope>NUCLEOTIDE SEQUENCE [LARGE SCALE GENOMIC DNA]</scope>
    <source>
        <strain evidence="2 3">ATCC 51513</strain>
    </source>
</reference>
<dbReference type="Proteomes" id="UP000006078">
    <property type="component" value="Unassembled WGS sequence"/>
</dbReference>
<sequence>MSTMVRWDGRPERPAVWDPAAGLGARRRVRTLSVAEPAARRKGRARRGEGWRSFLVGGIFGLVVLAGGAALAADEDPAGAPPVSASASAVLG</sequence>
<keyword evidence="3" id="KW-1185">Reference proteome</keyword>
<dbReference type="STRING" id="29321.AAV33_03800"/>
<keyword evidence="1" id="KW-0472">Membrane</keyword>
<evidence type="ECO:0000256" key="1">
    <source>
        <dbReference type="SAM" id="Phobius"/>
    </source>
</evidence>
<comment type="caution">
    <text evidence="2">The sequence shown here is derived from an EMBL/GenBank/DDBJ whole genome shotgun (WGS) entry which is preliminary data.</text>
</comment>
<feature type="transmembrane region" description="Helical" evidence="1">
    <location>
        <begin position="50"/>
        <end position="73"/>
    </location>
</feature>
<evidence type="ECO:0000313" key="2">
    <source>
        <dbReference type="EMBL" id="EJZ83014.1"/>
    </source>
</evidence>
<dbReference type="AlphaFoldDB" id="K0YU49"/>
<gene>
    <name evidence="2" type="ORF">HMPREF9719_00053</name>
</gene>
<dbReference type="EMBL" id="AHAE01000003">
    <property type="protein sequence ID" value="EJZ83014.1"/>
    <property type="molecule type" value="Genomic_DNA"/>
</dbReference>